<evidence type="ECO:0000313" key="1">
    <source>
        <dbReference type="EMBL" id="CAG6600398.1"/>
    </source>
</evidence>
<dbReference type="EMBL" id="HBUE01345475">
    <property type="protein sequence ID" value="CAG6600398.1"/>
    <property type="molecule type" value="Transcribed_RNA"/>
</dbReference>
<proteinExistence type="predicted"/>
<organism evidence="1">
    <name type="scientific">Culex pipiens</name>
    <name type="common">House mosquito</name>
    <dbReference type="NCBI Taxonomy" id="7175"/>
    <lineage>
        <taxon>Eukaryota</taxon>
        <taxon>Metazoa</taxon>
        <taxon>Ecdysozoa</taxon>
        <taxon>Arthropoda</taxon>
        <taxon>Hexapoda</taxon>
        <taxon>Insecta</taxon>
        <taxon>Pterygota</taxon>
        <taxon>Neoptera</taxon>
        <taxon>Endopterygota</taxon>
        <taxon>Diptera</taxon>
        <taxon>Nematocera</taxon>
        <taxon>Culicoidea</taxon>
        <taxon>Culicidae</taxon>
        <taxon>Culicinae</taxon>
        <taxon>Culicini</taxon>
        <taxon>Culex</taxon>
        <taxon>Culex</taxon>
    </lineage>
</organism>
<reference evidence="1" key="1">
    <citation type="submission" date="2021-05" db="EMBL/GenBank/DDBJ databases">
        <authorList>
            <person name="Alioto T."/>
            <person name="Alioto T."/>
            <person name="Gomez Garrido J."/>
        </authorList>
    </citation>
    <scope>NUCLEOTIDE SEQUENCE</scope>
</reference>
<accession>A0A8D8PGK8</accession>
<protein>
    <submittedName>
        <fullName evidence="1">(northern house mosquito) hypothetical protein</fullName>
    </submittedName>
</protein>
<sequence>MPESRAFEFFVSSWPNMLNCFSNWDRSSRGSRFSADFGGATSCTASASFTSLSSSRIRAVLSLTFSFSDGVAFGAFGTLPMSSMPLEGVNRKESFRIAQFKLLSSSESDSDSNGGSSDTLFG</sequence>
<dbReference type="AlphaFoldDB" id="A0A8D8PGK8"/>
<dbReference type="EMBL" id="HBUE01238502">
    <property type="protein sequence ID" value="CAG6548180.1"/>
    <property type="molecule type" value="Transcribed_RNA"/>
</dbReference>
<name>A0A8D8PGK8_CULPI</name>